<dbReference type="Proteomes" id="UP001597419">
    <property type="component" value="Unassembled WGS sequence"/>
</dbReference>
<dbReference type="RefSeq" id="WP_345389057.1">
    <property type="nucleotide sequence ID" value="NZ_BAABHG010000003.1"/>
</dbReference>
<reference evidence="5" key="1">
    <citation type="journal article" date="2019" name="Int. J. Syst. Evol. Microbiol.">
        <title>The Global Catalogue of Microorganisms (GCM) 10K type strain sequencing project: providing services to taxonomists for standard genome sequencing and annotation.</title>
        <authorList>
            <consortium name="The Broad Institute Genomics Platform"/>
            <consortium name="The Broad Institute Genome Sequencing Center for Infectious Disease"/>
            <person name="Wu L."/>
            <person name="Ma J."/>
        </authorList>
    </citation>
    <scope>NUCLEOTIDE SEQUENCE [LARGE SCALE GENOMIC DNA]</scope>
    <source>
        <strain evidence="5">CGMCC 4.7643</strain>
    </source>
</reference>
<feature type="domain" description="N-acetyltransferase" evidence="3">
    <location>
        <begin position="4"/>
        <end position="169"/>
    </location>
</feature>
<proteinExistence type="predicted"/>
<keyword evidence="5" id="KW-1185">Reference proteome</keyword>
<evidence type="ECO:0000256" key="1">
    <source>
        <dbReference type="ARBA" id="ARBA00022679"/>
    </source>
</evidence>
<gene>
    <name evidence="4" type="ORF">ACFSYJ_03250</name>
</gene>
<dbReference type="PANTHER" id="PTHR43877">
    <property type="entry name" value="AMINOALKYLPHOSPHONATE N-ACETYLTRANSFERASE-RELATED-RELATED"/>
    <property type="match status" value="1"/>
</dbReference>
<dbReference type="Gene3D" id="3.40.630.30">
    <property type="match status" value="1"/>
</dbReference>
<name>A0ABW5G7W7_9PSEU</name>
<comment type="caution">
    <text evidence="4">The sequence shown here is derived from an EMBL/GenBank/DDBJ whole genome shotgun (WGS) entry which is preliminary data.</text>
</comment>
<protein>
    <submittedName>
        <fullName evidence="4">GNAT family N-acetyltransferase</fullName>
        <ecNumber evidence="4">2.3.-.-</ecNumber>
    </submittedName>
</protein>
<dbReference type="GO" id="GO:0016746">
    <property type="term" value="F:acyltransferase activity"/>
    <property type="evidence" value="ECO:0007669"/>
    <property type="project" value="UniProtKB-KW"/>
</dbReference>
<evidence type="ECO:0000256" key="2">
    <source>
        <dbReference type="ARBA" id="ARBA00023315"/>
    </source>
</evidence>
<dbReference type="SUPFAM" id="SSF55729">
    <property type="entry name" value="Acyl-CoA N-acyltransferases (Nat)"/>
    <property type="match status" value="1"/>
</dbReference>
<evidence type="ECO:0000313" key="5">
    <source>
        <dbReference type="Proteomes" id="UP001597419"/>
    </source>
</evidence>
<dbReference type="InterPro" id="IPR000182">
    <property type="entry name" value="GNAT_dom"/>
</dbReference>
<evidence type="ECO:0000313" key="4">
    <source>
        <dbReference type="EMBL" id="MFD2457596.1"/>
    </source>
</evidence>
<sequence>MAEPVLREATVSDATAIGALHVASWRVAYAGDVPPDVLSGLSMLDSARRWEEILGAAERKGTVVVLEADGWLGGFAGFGPAGDASGGQLYALYVDPERWGRGWGGLLLGEAVRHLSAAGHREAMLWVLDTNTRARGFYESAGWKPDGATKTEEMHGVALPVVGYRRPLP</sequence>
<organism evidence="4 5">
    <name type="scientific">Amycolatopsis samaneae</name>
    <dbReference type="NCBI Taxonomy" id="664691"/>
    <lineage>
        <taxon>Bacteria</taxon>
        <taxon>Bacillati</taxon>
        <taxon>Actinomycetota</taxon>
        <taxon>Actinomycetes</taxon>
        <taxon>Pseudonocardiales</taxon>
        <taxon>Pseudonocardiaceae</taxon>
        <taxon>Amycolatopsis</taxon>
    </lineage>
</organism>
<dbReference type="EC" id="2.3.-.-" evidence="4"/>
<evidence type="ECO:0000259" key="3">
    <source>
        <dbReference type="PROSITE" id="PS51186"/>
    </source>
</evidence>
<dbReference type="PROSITE" id="PS51186">
    <property type="entry name" value="GNAT"/>
    <property type="match status" value="1"/>
</dbReference>
<accession>A0ABW5G7W7</accession>
<keyword evidence="1 4" id="KW-0808">Transferase</keyword>
<dbReference type="Pfam" id="PF00583">
    <property type="entry name" value="Acetyltransf_1"/>
    <property type="match status" value="1"/>
</dbReference>
<dbReference type="InterPro" id="IPR016181">
    <property type="entry name" value="Acyl_CoA_acyltransferase"/>
</dbReference>
<dbReference type="PANTHER" id="PTHR43877:SF1">
    <property type="entry name" value="ACETYLTRANSFERASE"/>
    <property type="match status" value="1"/>
</dbReference>
<dbReference type="InterPro" id="IPR050832">
    <property type="entry name" value="Bact_Acetyltransf"/>
</dbReference>
<keyword evidence="2 4" id="KW-0012">Acyltransferase</keyword>
<dbReference type="EMBL" id="JBHUKU010000002">
    <property type="protein sequence ID" value="MFD2457596.1"/>
    <property type="molecule type" value="Genomic_DNA"/>
</dbReference>